<evidence type="ECO:0000313" key="4">
    <source>
        <dbReference type="Proteomes" id="UP000593719"/>
    </source>
</evidence>
<keyword evidence="1" id="KW-0732">Signal</keyword>
<dbReference type="AlphaFoldDB" id="A0A7M1B1E8"/>
<sequence length="176" mass="19640">MKKIILALLLATASLYALEVQNTTIKFTAFKTYAKKGVSGVFDKIKINTSKADTVVALLKNATAEIETSSVNSGNKGRDAKLVTQFFNVQKVKKIEAKIIDVQKDILVLQLSMNSKTLNIPMSYTVSDNRVNAQGTIDLADFMMLKSLKSINKACYTLHKGKTWQDVNIYFTMQYK</sequence>
<evidence type="ECO:0000313" key="3">
    <source>
        <dbReference type="EMBL" id="QOP43597.1"/>
    </source>
</evidence>
<gene>
    <name evidence="3" type="ORF">FJR45_06390</name>
</gene>
<evidence type="ECO:0000256" key="1">
    <source>
        <dbReference type="SAM" id="SignalP"/>
    </source>
</evidence>
<dbReference type="Gene3D" id="2.40.128.110">
    <property type="entry name" value="Lipid/polyisoprenoid-binding, YceI-like"/>
    <property type="match status" value="1"/>
</dbReference>
<accession>A0A7M1B1E8</accession>
<dbReference type="Pfam" id="PF04264">
    <property type="entry name" value="YceI"/>
    <property type="match status" value="1"/>
</dbReference>
<proteinExistence type="predicted"/>
<feature type="chain" id="PRO_5032918672" evidence="1">
    <location>
        <begin position="18"/>
        <end position="176"/>
    </location>
</feature>
<keyword evidence="4" id="KW-1185">Reference proteome</keyword>
<dbReference type="InterPro" id="IPR007372">
    <property type="entry name" value="Lipid/polyisoprenoid-bd_YceI"/>
</dbReference>
<protein>
    <submittedName>
        <fullName evidence="3">YceI family protein</fullName>
    </submittedName>
</protein>
<feature type="signal peptide" evidence="1">
    <location>
        <begin position="1"/>
        <end position="17"/>
    </location>
</feature>
<dbReference type="InterPro" id="IPR036761">
    <property type="entry name" value="TTHA0802/YceI-like_sf"/>
</dbReference>
<dbReference type="SUPFAM" id="SSF101874">
    <property type="entry name" value="YceI-like"/>
    <property type="match status" value="1"/>
</dbReference>
<name>A0A7M1B1E8_9BACT</name>
<feature type="domain" description="Lipid/polyisoprenoid-binding YceI-like" evidence="2">
    <location>
        <begin position="16"/>
        <end position="172"/>
    </location>
</feature>
<dbReference type="KEGG" id="ssei:FJR45_06390"/>
<dbReference type="RefSeq" id="WP_193149698.1">
    <property type="nucleotide sequence ID" value="NZ_CP041235.1"/>
</dbReference>
<organism evidence="3 4">
    <name type="scientific">Sulfurimonas sediminis</name>
    <dbReference type="NCBI Taxonomy" id="2590020"/>
    <lineage>
        <taxon>Bacteria</taxon>
        <taxon>Pseudomonadati</taxon>
        <taxon>Campylobacterota</taxon>
        <taxon>Epsilonproteobacteria</taxon>
        <taxon>Campylobacterales</taxon>
        <taxon>Sulfurimonadaceae</taxon>
        <taxon>Sulfurimonas</taxon>
    </lineage>
</organism>
<dbReference type="Proteomes" id="UP000593719">
    <property type="component" value="Chromosome"/>
</dbReference>
<dbReference type="EMBL" id="CP041235">
    <property type="protein sequence ID" value="QOP43597.1"/>
    <property type="molecule type" value="Genomic_DNA"/>
</dbReference>
<reference evidence="3 4" key="1">
    <citation type="submission" date="2019-06" db="EMBL/GenBank/DDBJ databases">
        <title>Sulfurimonas gotlandica sp. nov., a chemoautotrophic and psychrotolerant epsilonproteobacterium isolated from a pelagic redoxcline, and an emended description of the genus Sulfurimonas.</title>
        <authorList>
            <person name="Wang S."/>
            <person name="Jiang L."/>
            <person name="Shao Z."/>
        </authorList>
    </citation>
    <scope>NUCLEOTIDE SEQUENCE [LARGE SCALE GENOMIC DNA]</scope>
    <source>
        <strain evidence="3 4">S2-6</strain>
    </source>
</reference>
<evidence type="ECO:0000259" key="2">
    <source>
        <dbReference type="Pfam" id="PF04264"/>
    </source>
</evidence>